<dbReference type="EMBL" id="CP157963">
    <property type="protein sequence ID" value="XBT97690.1"/>
    <property type="molecule type" value="Genomic_DNA"/>
</dbReference>
<comment type="similarity">
    <text evidence="3">Belongs to the methyl-accepting chemotaxis (MCP) protein family.</text>
</comment>
<proteinExistence type="inferred from homology"/>
<evidence type="ECO:0000256" key="2">
    <source>
        <dbReference type="ARBA" id="ARBA00022500"/>
    </source>
</evidence>
<keyword evidence="4" id="KW-0807">Transducer</keyword>
<feature type="domain" description="HAMP" evidence="7">
    <location>
        <begin position="283"/>
        <end position="328"/>
    </location>
</feature>
<dbReference type="InterPro" id="IPR051310">
    <property type="entry name" value="MCP_chemotaxis"/>
</dbReference>
<keyword evidence="5" id="KW-0472">Membrane</keyword>
<keyword evidence="8" id="KW-0614">Plasmid</keyword>
<accession>A0AAU7S5R9</accession>
<dbReference type="SUPFAM" id="SSF58104">
    <property type="entry name" value="Methyl-accepting chemotaxis protein (MCP) signaling domain"/>
    <property type="match status" value="1"/>
</dbReference>
<dbReference type="InterPro" id="IPR003660">
    <property type="entry name" value="HAMP_dom"/>
</dbReference>
<dbReference type="AlphaFoldDB" id="A0AAU7S5R9"/>
<dbReference type="SUPFAM" id="SSF158472">
    <property type="entry name" value="HAMP domain-like"/>
    <property type="match status" value="1"/>
</dbReference>
<geneLocation type="plasmid" evidence="8">
    <name>unnamed3</name>
</geneLocation>
<dbReference type="CDD" id="cd06225">
    <property type="entry name" value="HAMP"/>
    <property type="match status" value="1"/>
</dbReference>
<dbReference type="PROSITE" id="PS50111">
    <property type="entry name" value="CHEMOTAXIS_TRANSDUC_2"/>
    <property type="match status" value="1"/>
</dbReference>
<comment type="subcellular location">
    <subcellularLocation>
        <location evidence="1">Membrane</location>
    </subcellularLocation>
</comment>
<dbReference type="GO" id="GO:0006935">
    <property type="term" value="P:chemotaxis"/>
    <property type="evidence" value="ECO:0007669"/>
    <property type="project" value="UniProtKB-KW"/>
</dbReference>
<dbReference type="GO" id="GO:0016020">
    <property type="term" value="C:membrane"/>
    <property type="evidence" value="ECO:0007669"/>
    <property type="project" value="UniProtKB-SubCell"/>
</dbReference>
<protein>
    <submittedName>
        <fullName evidence="8">Methyl-accepting chemotaxis protein</fullName>
    </submittedName>
</protein>
<dbReference type="PANTHER" id="PTHR43531:SF11">
    <property type="entry name" value="METHYL-ACCEPTING CHEMOTAXIS PROTEIN 3"/>
    <property type="match status" value="1"/>
</dbReference>
<name>A0AAU7S5R9_9HYPH</name>
<evidence type="ECO:0000259" key="6">
    <source>
        <dbReference type="PROSITE" id="PS50111"/>
    </source>
</evidence>
<dbReference type="Pfam" id="PF00015">
    <property type="entry name" value="MCPsignal"/>
    <property type="match status" value="1"/>
</dbReference>
<feature type="domain" description="Methyl-accepting transducer" evidence="6">
    <location>
        <begin position="333"/>
        <end position="562"/>
    </location>
</feature>
<dbReference type="InterPro" id="IPR004089">
    <property type="entry name" value="MCPsignal_dom"/>
</dbReference>
<evidence type="ECO:0000256" key="4">
    <source>
        <dbReference type="PROSITE-ProRule" id="PRU00284"/>
    </source>
</evidence>
<dbReference type="RefSeq" id="WP_349962894.1">
    <property type="nucleotide sequence ID" value="NZ_CP157963.1"/>
</dbReference>
<dbReference type="SMART" id="SM00304">
    <property type="entry name" value="HAMP"/>
    <property type="match status" value="2"/>
</dbReference>
<keyword evidence="2" id="KW-0145">Chemotaxis</keyword>
<dbReference type="GO" id="GO:0007165">
    <property type="term" value="P:signal transduction"/>
    <property type="evidence" value="ECO:0007669"/>
    <property type="project" value="UniProtKB-KW"/>
</dbReference>
<dbReference type="SMART" id="SM00283">
    <property type="entry name" value="MA"/>
    <property type="match status" value="1"/>
</dbReference>
<dbReference type="PRINTS" id="PR00260">
    <property type="entry name" value="CHEMTRNSDUCR"/>
</dbReference>
<keyword evidence="5" id="KW-0812">Transmembrane</keyword>
<keyword evidence="5" id="KW-1133">Transmembrane helix</keyword>
<dbReference type="CDD" id="cd11386">
    <property type="entry name" value="MCP_signal"/>
    <property type="match status" value="1"/>
</dbReference>
<gene>
    <name evidence="8" type="ORF">ABM479_33795</name>
</gene>
<dbReference type="GO" id="GO:0004888">
    <property type="term" value="F:transmembrane signaling receptor activity"/>
    <property type="evidence" value="ECO:0007669"/>
    <property type="project" value="InterPro"/>
</dbReference>
<dbReference type="Gene3D" id="1.10.287.950">
    <property type="entry name" value="Methyl-accepting chemotaxis protein"/>
    <property type="match status" value="1"/>
</dbReference>
<dbReference type="Pfam" id="PF00672">
    <property type="entry name" value="HAMP"/>
    <property type="match status" value="1"/>
</dbReference>
<feature type="transmembrane region" description="Helical" evidence="5">
    <location>
        <begin position="176"/>
        <end position="198"/>
    </location>
</feature>
<reference evidence="8" key="1">
    <citation type="submission" date="2024-06" db="EMBL/GenBank/DDBJ databases">
        <authorList>
            <person name="Li T."/>
            <person name="Gao R."/>
        </authorList>
    </citation>
    <scope>NUCLEOTIDE SEQUENCE</scope>
    <source>
        <strain evidence="8">ZPR3</strain>
        <plasmid evidence="8">unnamed3</plasmid>
    </source>
</reference>
<evidence type="ECO:0000256" key="3">
    <source>
        <dbReference type="ARBA" id="ARBA00029447"/>
    </source>
</evidence>
<sequence>MIATQQMASSAIVAANAAVSREQTIFNGIQTAAVSLAEMRAAARGVDSAGSTQEIESAVNQARKSSQQAWDGLEQPINIALKPDVLNDIRTSLREYESQIVKRASALSSEVAKAGSAPDHVDVEKALAVVPAAEIQQTMERARNATDVSIKNARHFTEEARTALAASVSRADSMTLVIGGSVVLVLLISAVGLMLGIARPIKAMTDVMRRLAAGDLDAAIAYTGRRDEIGAMAETVEIFRQNALANARLEDEAVTSRGHQEAERAEIQRRTEREAEQLRFASHNLASGLKRLAAGDLSFQINEAFAPDFEPLRQDFNQSIRQLGAALSTIAESVHAMDNGTREISAGAQDLSRRTEQQAASLEETAAALDEIVANVGSSAKLTEEARTVATQANQSAQKSAEVVSHAEEAMRRIEESSQQISNIIGVIDEIAFQTNLLALNAGVEAARAGEAGKGFAVVAQEVRELAQRSAQAAKEIKGLIQTSTTEVESGVRLVRDTGEALNVIGGFIGQINNHMNAIAVSAKEQSTGLAEINTAVNSMDQTTQQNAAMVEQSTAAASSLAQEAVKLGDLIAGFQLEGASGPRVVRETAKPVASPARALGSRLAQAFGGRTAAAVATKEWEDF</sequence>
<dbReference type="InterPro" id="IPR004090">
    <property type="entry name" value="Chemotax_Me-accpt_rcpt"/>
</dbReference>
<dbReference type="Gene3D" id="1.10.8.500">
    <property type="entry name" value="HAMP domain in histidine kinase"/>
    <property type="match status" value="1"/>
</dbReference>
<evidence type="ECO:0000313" key="8">
    <source>
        <dbReference type="EMBL" id="XBT97690.1"/>
    </source>
</evidence>
<dbReference type="FunFam" id="1.10.287.950:FF:000001">
    <property type="entry name" value="Methyl-accepting chemotaxis sensory transducer"/>
    <property type="match status" value="1"/>
</dbReference>
<dbReference type="PANTHER" id="PTHR43531">
    <property type="entry name" value="PROTEIN ICFG"/>
    <property type="match status" value="1"/>
</dbReference>
<evidence type="ECO:0000256" key="1">
    <source>
        <dbReference type="ARBA" id="ARBA00004370"/>
    </source>
</evidence>
<organism evidence="8">
    <name type="scientific">Rhizobium sp. ZPR3</name>
    <dbReference type="NCBI Taxonomy" id="3158967"/>
    <lineage>
        <taxon>Bacteria</taxon>
        <taxon>Pseudomonadati</taxon>
        <taxon>Pseudomonadota</taxon>
        <taxon>Alphaproteobacteria</taxon>
        <taxon>Hyphomicrobiales</taxon>
        <taxon>Rhizobiaceae</taxon>
        <taxon>Rhizobium/Agrobacterium group</taxon>
        <taxon>Rhizobium</taxon>
    </lineage>
</organism>
<dbReference type="PROSITE" id="PS50885">
    <property type="entry name" value="HAMP"/>
    <property type="match status" value="2"/>
</dbReference>
<evidence type="ECO:0000256" key="5">
    <source>
        <dbReference type="SAM" id="Phobius"/>
    </source>
</evidence>
<feature type="domain" description="HAMP" evidence="7">
    <location>
        <begin position="195"/>
        <end position="248"/>
    </location>
</feature>
<evidence type="ECO:0000259" key="7">
    <source>
        <dbReference type="PROSITE" id="PS50885"/>
    </source>
</evidence>